<dbReference type="SUPFAM" id="SSF51556">
    <property type="entry name" value="Metallo-dependent hydrolases"/>
    <property type="match status" value="1"/>
</dbReference>
<evidence type="ECO:0000313" key="3">
    <source>
        <dbReference type="Proteomes" id="UP000190637"/>
    </source>
</evidence>
<dbReference type="Proteomes" id="UP000190637">
    <property type="component" value="Unassembled WGS sequence"/>
</dbReference>
<dbReference type="PANTHER" id="PTHR43668">
    <property type="entry name" value="ALLANTOINASE"/>
    <property type="match status" value="1"/>
</dbReference>
<reference evidence="2 3" key="1">
    <citation type="submission" date="2017-02" db="EMBL/GenBank/DDBJ databases">
        <authorList>
            <person name="Peterson S.W."/>
        </authorList>
    </citation>
    <scope>NUCLEOTIDE SEQUENCE [LARGE SCALE GENOMIC DNA]</scope>
    <source>
        <strain evidence="2 3">DSM 45154</strain>
    </source>
</reference>
<dbReference type="InterPro" id="IPR032466">
    <property type="entry name" value="Metal_Hydrolase"/>
</dbReference>
<dbReference type="PANTHER" id="PTHR43668:SF2">
    <property type="entry name" value="ALLANTOINASE"/>
    <property type="match status" value="1"/>
</dbReference>
<protein>
    <submittedName>
        <fullName evidence="2">Dihydroorotase</fullName>
    </submittedName>
</protein>
<dbReference type="SUPFAM" id="SSF51338">
    <property type="entry name" value="Composite domain of metallo-dependent hydrolases"/>
    <property type="match status" value="1"/>
</dbReference>
<dbReference type="InterPro" id="IPR011059">
    <property type="entry name" value="Metal-dep_hydrolase_composite"/>
</dbReference>
<dbReference type="AlphaFoldDB" id="A0A1T4M8J0"/>
<dbReference type="GO" id="GO:0004038">
    <property type="term" value="F:allantoinase activity"/>
    <property type="evidence" value="ECO:0007669"/>
    <property type="project" value="TreeGrafter"/>
</dbReference>
<name>A0A1T4M8J0_9ACTN</name>
<proteinExistence type="predicted"/>
<dbReference type="EMBL" id="FUWS01000002">
    <property type="protein sequence ID" value="SJZ63157.1"/>
    <property type="molecule type" value="Genomic_DNA"/>
</dbReference>
<dbReference type="OrthoDB" id="9803027at2"/>
<dbReference type="Gene3D" id="3.20.20.140">
    <property type="entry name" value="Metal-dependent hydrolases"/>
    <property type="match status" value="1"/>
</dbReference>
<dbReference type="GO" id="GO:0005737">
    <property type="term" value="C:cytoplasm"/>
    <property type="evidence" value="ECO:0007669"/>
    <property type="project" value="TreeGrafter"/>
</dbReference>
<dbReference type="RefSeq" id="WP_078760378.1">
    <property type="nucleotide sequence ID" value="NZ_FUWS01000002.1"/>
</dbReference>
<keyword evidence="3" id="KW-1185">Reference proteome</keyword>
<dbReference type="STRING" id="1122192.SAMN02745673_00991"/>
<organism evidence="2 3">
    <name type="scientific">Marinactinospora thermotolerans DSM 45154</name>
    <dbReference type="NCBI Taxonomy" id="1122192"/>
    <lineage>
        <taxon>Bacteria</taxon>
        <taxon>Bacillati</taxon>
        <taxon>Actinomycetota</taxon>
        <taxon>Actinomycetes</taxon>
        <taxon>Streptosporangiales</taxon>
        <taxon>Nocardiopsidaceae</taxon>
        <taxon>Marinactinospora</taxon>
    </lineage>
</organism>
<dbReference type="GO" id="GO:0006145">
    <property type="term" value="P:purine nucleobase catabolic process"/>
    <property type="evidence" value="ECO:0007669"/>
    <property type="project" value="TreeGrafter"/>
</dbReference>
<evidence type="ECO:0000259" key="1">
    <source>
        <dbReference type="Pfam" id="PF01979"/>
    </source>
</evidence>
<accession>A0A1T4M8J0</accession>
<gene>
    <name evidence="2" type="ORF">SAMN02745673_00991</name>
</gene>
<sequence length="431" mass="44362">MRRFDLVIRSRLVVTPEGAGPASVAVSRGRIRAVCDYDTPLAAGRETDLGHVALLPGCVDVDVAVQAPGDSVAEAYARTTRTAAEGGVTTVVVAPAPARPAITTADALATHVRAAAGNSWTHVAFLGGVTPRSTPADLADLRAAGVTGFACSLSDGGAPDLAPLDDVRLRKAMAGLAAMGVPLVVHAEDAGELSKPSGSGNSALLAARPSRAERRGLERVIAAARVTGARVHVAPFVAAECAAMLAAARSIGVAVSAQTSPHYLCLPAEQVPDDDPAYRCRPPIRSDANRGALWSALLDGSGDIVGAIGSGHRPGTGIDAIRWTLPAMWTAARRRGLDLSALARWTAAGPSVTLGLSAKGRIAVGADADLVAFDPWSIQEVPHADPSPYAGRTLHGRVEATWVRGRVLPREAARRNLSPARHGGLLLPAAR</sequence>
<dbReference type="InterPro" id="IPR050138">
    <property type="entry name" value="DHOase/Allantoinase_Hydrolase"/>
</dbReference>
<dbReference type="InterPro" id="IPR006680">
    <property type="entry name" value="Amidohydro-rel"/>
</dbReference>
<evidence type="ECO:0000313" key="2">
    <source>
        <dbReference type="EMBL" id="SJZ63157.1"/>
    </source>
</evidence>
<feature type="domain" description="Amidohydrolase-related" evidence="1">
    <location>
        <begin position="54"/>
        <end position="407"/>
    </location>
</feature>
<dbReference type="Pfam" id="PF01979">
    <property type="entry name" value="Amidohydro_1"/>
    <property type="match status" value="1"/>
</dbReference>